<dbReference type="Proteomes" id="UP000237819">
    <property type="component" value="Unassembled WGS sequence"/>
</dbReference>
<gene>
    <name evidence="2" type="ORF">C5Y93_15455</name>
</gene>
<evidence type="ECO:0000313" key="3">
    <source>
        <dbReference type="Proteomes" id="UP000237819"/>
    </source>
</evidence>
<dbReference type="AlphaFoldDB" id="A0A2S8GKG2"/>
<accession>A0A2S8GKG2</accession>
<dbReference type="EMBL" id="PUHZ01000016">
    <property type="protein sequence ID" value="PQO44937.1"/>
    <property type="molecule type" value="Genomic_DNA"/>
</dbReference>
<reference evidence="2 3" key="1">
    <citation type="submission" date="2018-02" db="EMBL/GenBank/DDBJ databases">
        <title>Comparative genomes isolates from brazilian mangrove.</title>
        <authorList>
            <person name="Araujo J.E."/>
            <person name="Taketani R.G."/>
            <person name="Silva M.C.P."/>
            <person name="Loureco M.V."/>
            <person name="Andreote F.D."/>
        </authorList>
    </citation>
    <scope>NUCLEOTIDE SEQUENCE [LARGE SCALE GENOMIC DNA]</scope>
    <source>
        <strain evidence="2 3">Nap-Phe MGV</strain>
    </source>
</reference>
<name>A0A2S8GKG2_9BACT</name>
<keyword evidence="1" id="KW-0812">Transmembrane</keyword>
<feature type="transmembrane region" description="Helical" evidence="1">
    <location>
        <begin position="30"/>
        <end position="49"/>
    </location>
</feature>
<keyword evidence="1" id="KW-1133">Transmembrane helix</keyword>
<evidence type="ECO:0008006" key="4">
    <source>
        <dbReference type="Google" id="ProtNLM"/>
    </source>
</evidence>
<evidence type="ECO:0000313" key="2">
    <source>
        <dbReference type="EMBL" id="PQO44937.1"/>
    </source>
</evidence>
<protein>
    <recommendedName>
        <fullName evidence="4">DUF1963 domain-containing protein</fullName>
    </recommendedName>
</protein>
<proteinExistence type="predicted"/>
<dbReference type="Gene3D" id="2.30.320.10">
    <property type="entry name" value="YwqG-like"/>
    <property type="match status" value="1"/>
</dbReference>
<comment type="caution">
    <text evidence="2">The sequence shown here is derived from an EMBL/GenBank/DDBJ whole genome shotgun (WGS) entry which is preliminary data.</text>
</comment>
<evidence type="ECO:0000256" key="1">
    <source>
        <dbReference type="SAM" id="Phobius"/>
    </source>
</evidence>
<sequence>MVLYSACAAVRRFDWIIAINSGGRTMTTTLIWLLVIPLVLAGLFVLACLPHNLRIRRARKAYQALPAEVIAEVLAAIERLAANGPAVTWLRLGEEVDCSGDTMLGSHVGGIPYAEAGETWPEVDDEPGKFLLQLRLDHPELGESWQGRLIVAYLLFDFEQAVRSFAAPSSEKYVAIESPRPANRCFALQPLRFPVEVGEEAGTPLSPERLCAASPEIVDLLQPYAADPAGLLTQILSPNFYGYNLETSDIAYVGGEPSFIQNPHQPDCDECRQPLRFLFQFGEIMPDVKMADGGVYSVYGCDQHPDRCQAFVDMF</sequence>
<organism evidence="2 3">
    <name type="scientific">Blastopirellula marina</name>
    <dbReference type="NCBI Taxonomy" id="124"/>
    <lineage>
        <taxon>Bacteria</taxon>
        <taxon>Pseudomonadati</taxon>
        <taxon>Planctomycetota</taxon>
        <taxon>Planctomycetia</taxon>
        <taxon>Pirellulales</taxon>
        <taxon>Pirellulaceae</taxon>
        <taxon>Blastopirellula</taxon>
    </lineage>
</organism>
<keyword evidence="1" id="KW-0472">Membrane</keyword>